<evidence type="ECO:0000313" key="1">
    <source>
        <dbReference type="EMBL" id="CAI2172217.1"/>
    </source>
</evidence>
<organism evidence="1 2">
    <name type="scientific">Funneliformis geosporum</name>
    <dbReference type="NCBI Taxonomy" id="1117311"/>
    <lineage>
        <taxon>Eukaryota</taxon>
        <taxon>Fungi</taxon>
        <taxon>Fungi incertae sedis</taxon>
        <taxon>Mucoromycota</taxon>
        <taxon>Glomeromycotina</taxon>
        <taxon>Glomeromycetes</taxon>
        <taxon>Glomerales</taxon>
        <taxon>Glomeraceae</taxon>
        <taxon>Funneliformis</taxon>
    </lineage>
</organism>
<proteinExistence type="predicted"/>
<sequence length="245" mass="28476">MNKLELENAKLQLEKARKNRYNALVNDYRNGKRFKRDLVEEIAFDLAKKDSKRANEANIRKQALLIFDEVIKTEIKLPDGETNTVYMEGMQEDEILKDENLKTFQDYQRLAEDIVYYGTCVCKKSLLLLEKDEPHINCERCKDCKDEFGAYCGNKNCAYSYGGFICQTCIATQDREIVDNPPTCGVNNIVYHSGKDLDRKKMIWCTLCQEMYGKCCGCQKEYFPHTYPSELKRCENCRGEFCPSC</sequence>
<protein>
    <submittedName>
        <fullName evidence="1">8030_t:CDS:1</fullName>
    </submittedName>
</protein>
<dbReference type="AlphaFoldDB" id="A0A9W4WY38"/>
<gene>
    <name evidence="1" type="ORF">FWILDA_LOCUS5467</name>
</gene>
<comment type="caution">
    <text evidence="1">The sequence shown here is derived from an EMBL/GenBank/DDBJ whole genome shotgun (WGS) entry which is preliminary data.</text>
</comment>
<accession>A0A9W4WY38</accession>
<evidence type="ECO:0000313" key="2">
    <source>
        <dbReference type="Proteomes" id="UP001153678"/>
    </source>
</evidence>
<dbReference type="EMBL" id="CAMKVN010000911">
    <property type="protein sequence ID" value="CAI2172217.1"/>
    <property type="molecule type" value="Genomic_DNA"/>
</dbReference>
<dbReference type="Proteomes" id="UP001153678">
    <property type="component" value="Unassembled WGS sequence"/>
</dbReference>
<keyword evidence="2" id="KW-1185">Reference proteome</keyword>
<reference evidence="1" key="1">
    <citation type="submission" date="2022-08" db="EMBL/GenBank/DDBJ databases">
        <authorList>
            <person name="Kallberg Y."/>
            <person name="Tangrot J."/>
            <person name="Rosling A."/>
        </authorList>
    </citation>
    <scope>NUCLEOTIDE SEQUENCE</scope>
    <source>
        <strain evidence="1">Wild A</strain>
    </source>
</reference>
<name>A0A9W4WY38_9GLOM</name>